<dbReference type="AlphaFoldDB" id="A0A9P8D8D7"/>
<dbReference type="GeneID" id="68319895"/>
<reference evidence="1" key="1">
    <citation type="journal article" date="2021" name="Mol. Plant Microbe Interact.">
        <title>Telomere to telomere genome assembly of Fusarium musae F31, causal agent of crown rot disease of banana.</title>
        <authorList>
            <person name="Degradi L."/>
            <person name="Tava V."/>
            <person name="Kunova A."/>
            <person name="Cortesi P."/>
            <person name="Saracchi M."/>
            <person name="Pasquali M."/>
        </authorList>
    </citation>
    <scope>NUCLEOTIDE SEQUENCE</scope>
    <source>
        <strain evidence="1">F31</strain>
    </source>
</reference>
<protein>
    <submittedName>
        <fullName evidence="1">Uncharacterized protein</fullName>
    </submittedName>
</protein>
<dbReference type="KEGG" id="fmu:J7337_012039"/>
<evidence type="ECO:0000313" key="2">
    <source>
        <dbReference type="Proteomes" id="UP000827133"/>
    </source>
</evidence>
<dbReference type="EMBL" id="JAHBCI010000009">
    <property type="protein sequence ID" value="KAG9497245.1"/>
    <property type="molecule type" value="Genomic_DNA"/>
</dbReference>
<name>A0A9P8D8D7_9HYPO</name>
<keyword evidence="2" id="KW-1185">Reference proteome</keyword>
<accession>A0A9P8D8D7</accession>
<proteinExistence type="predicted"/>
<sequence length="389" mass="42219">MEAIPSLACRLDGFYDQLVTLISGTAHVRPTLPDGTAMPEAVTAGEAAGFTAETLGIIGNHCDPLTYGDGVDPEAVFIPVSHGQVKFKMFNVIDKFGRGVEVVDGDGLLPSISSVYQPSSHMVNGKETPNVVVSTGDNCDRGETGQSTWRPCGEWDDPVCGYIMYNSADLSLQAFTSAGDLRAEILTSEGNAAARVAQVNQPPMSDGLFEPPMMDTADEWKINILDDFIQSLKANHYALRMIEILGDASSCMAPPAESYPSVMNAAFGRPFALVIAGWSIELNHEELQPQTSLRNLAGKSYSKLSDYDLPLHLGLKEYSDDGLAAYMSLRSDVPKRPDFGKIFTFWPSGVPEVDLNEDFTCHPIHPIYPADPESPSCRLVPRWPPTGSR</sequence>
<evidence type="ECO:0000313" key="1">
    <source>
        <dbReference type="EMBL" id="KAG9497245.1"/>
    </source>
</evidence>
<dbReference type="Proteomes" id="UP000827133">
    <property type="component" value="Unassembled WGS sequence"/>
</dbReference>
<comment type="caution">
    <text evidence="1">The sequence shown here is derived from an EMBL/GenBank/DDBJ whole genome shotgun (WGS) entry which is preliminary data.</text>
</comment>
<dbReference type="RefSeq" id="XP_044676245.1">
    <property type="nucleotide sequence ID" value="XM_044829570.1"/>
</dbReference>
<organism evidence="1 2">
    <name type="scientific">Fusarium musae</name>
    <dbReference type="NCBI Taxonomy" id="1042133"/>
    <lineage>
        <taxon>Eukaryota</taxon>
        <taxon>Fungi</taxon>
        <taxon>Dikarya</taxon>
        <taxon>Ascomycota</taxon>
        <taxon>Pezizomycotina</taxon>
        <taxon>Sordariomycetes</taxon>
        <taxon>Hypocreomycetidae</taxon>
        <taxon>Hypocreales</taxon>
        <taxon>Nectriaceae</taxon>
        <taxon>Fusarium</taxon>
    </lineage>
</organism>
<gene>
    <name evidence="1" type="ORF">J7337_012039</name>
</gene>